<accession>A0AA39KUJ6</accession>
<comment type="caution">
    <text evidence="1">The sequence shown here is derived from an EMBL/GenBank/DDBJ whole genome shotgun (WGS) entry which is preliminary data.</text>
</comment>
<keyword evidence="2" id="KW-1185">Reference proteome</keyword>
<name>A0AA39KUJ6_MICHY</name>
<dbReference type="AlphaFoldDB" id="A0AA39KUJ6"/>
<protein>
    <submittedName>
        <fullName evidence="1">Uncharacterized protein</fullName>
    </submittedName>
</protein>
<reference evidence="1" key="1">
    <citation type="journal article" date="2023" name="bioRxiv">
        <title>Scaffold-level genome assemblies of two parasitoid biocontrol wasps reveal the parthenogenesis mechanism and an associated novel virus.</title>
        <authorList>
            <person name="Inwood S."/>
            <person name="Skelly J."/>
            <person name="Guhlin J."/>
            <person name="Harrop T."/>
            <person name="Goldson S."/>
            <person name="Dearden P."/>
        </authorList>
    </citation>
    <scope>NUCLEOTIDE SEQUENCE</scope>
    <source>
        <strain evidence="1">Lincoln</strain>
        <tissue evidence="1">Whole body</tissue>
    </source>
</reference>
<sequence>MADDENVGNRQTWHVDIIVTQHTELDTKPPLPNPPNNYACKFTLNSVVLAAQETDYRPSLSSFSFPVSSFHLSLPL</sequence>
<dbReference type="EMBL" id="JAQQBR010000025">
    <property type="protein sequence ID" value="KAK0174295.1"/>
    <property type="molecule type" value="Genomic_DNA"/>
</dbReference>
<reference evidence="1" key="2">
    <citation type="submission" date="2023-03" db="EMBL/GenBank/DDBJ databases">
        <authorList>
            <person name="Inwood S.N."/>
            <person name="Skelly J.G."/>
            <person name="Guhlin J."/>
            <person name="Harrop T.W.R."/>
            <person name="Goldson S.G."/>
            <person name="Dearden P.K."/>
        </authorList>
    </citation>
    <scope>NUCLEOTIDE SEQUENCE</scope>
    <source>
        <strain evidence="1">Lincoln</strain>
        <tissue evidence="1">Whole body</tissue>
    </source>
</reference>
<dbReference type="Proteomes" id="UP001168972">
    <property type="component" value="Unassembled WGS sequence"/>
</dbReference>
<proteinExistence type="predicted"/>
<evidence type="ECO:0000313" key="2">
    <source>
        <dbReference type="Proteomes" id="UP001168972"/>
    </source>
</evidence>
<organism evidence="1 2">
    <name type="scientific">Microctonus hyperodae</name>
    <name type="common">Parasitoid wasp</name>
    <dbReference type="NCBI Taxonomy" id="165561"/>
    <lineage>
        <taxon>Eukaryota</taxon>
        <taxon>Metazoa</taxon>
        <taxon>Ecdysozoa</taxon>
        <taxon>Arthropoda</taxon>
        <taxon>Hexapoda</taxon>
        <taxon>Insecta</taxon>
        <taxon>Pterygota</taxon>
        <taxon>Neoptera</taxon>
        <taxon>Endopterygota</taxon>
        <taxon>Hymenoptera</taxon>
        <taxon>Apocrita</taxon>
        <taxon>Ichneumonoidea</taxon>
        <taxon>Braconidae</taxon>
        <taxon>Euphorinae</taxon>
        <taxon>Microctonus</taxon>
    </lineage>
</organism>
<gene>
    <name evidence="1" type="ORF">PV327_010996</name>
</gene>
<evidence type="ECO:0000313" key="1">
    <source>
        <dbReference type="EMBL" id="KAK0174295.1"/>
    </source>
</evidence>